<dbReference type="AlphaFoldDB" id="F9DK85"/>
<keyword evidence="1" id="KW-0472">Membrane</keyword>
<reference evidence="2 3" key="1">
    <citation type="submission" date="2011-04" db="EMBL/GenBank/DDBJ databases">
        <authorList>
            <person name="Muzny D."/>
            <person name="Qin X."/>
            <person name="Deng J."/>
            <person name="Jiang H."/>
            <person name="Liu Y."/>
            <person name="Qu J."/>
            <person name="Song X.-Z."/>
            <person name="Zhang L."/>
            <person name="Thornton R."/>
            <person name="Coyle M."/>
            <person name="Francisco L."/>
            <person name="Jackson L."/>
            <person name="Javaid M."/>
            <person name="Korchina V."/>
            <person name="Kovar C."/>
            <person name="Mata R."/>
            <person name="Mathew T."/>
            <person name="Ngo R."/>
            <person name="Nguyen L."/>
            <person name="Nguyen N."/>
            <person name="Okwuonu G."/>
            <person name="Ongeri F."/>
            <person name="Pham C."/>
            <person name="Simmons D."/>
            <person name="Wilczek-Boney K."/>
            <person name="Hale W."/>
            <person name="Jakkamsetti A."/>
            <person name="Pham P."/>
            <person name="Ruth R."/>
            <person name="San Lucas F."/>
            <person name="Warren J."/>
            <person name="Zhang J."/>
            <person name="Zhao Z."/>
            <person name="Zhou C."/>
            <person name="Zhu D."/>
            <person name="Lee S."/>
            <person name="Bess C."/>
            <person name="Blankenburg K."/>
            <person name="Forbes L."/>
            <person name="Fu Q."/>
            <person name="Gubbala S."/>
            <person name="Hirani K."/>
            <person name="Jayaseelan J.C."/>
            <person name="Lara F."/>
            <person name="Munidasa M."/>
            <person name="Palculict T."/>
            <person name="Patil S."/>
            <person name="Pu L.-L."/>
            <person name="Saada N."/>
            <person name="Tang L."/>
            <person name="Weissenberger G."/>
            <person name="Zhu Y."/>
            <person name="Hemphill L."/>
            <person name="Shang Y."/>
            <person name="Youmans B."/>
            <person name="Ayvaz T."/>
            <person name="Ross M."/>
            <person name="Santibanez J."/>
            <person name="Aqrawi P."/>
            <person name="Gross S."/>
            <person name="Joshi V."/>
            <person name="Fowler G."/>
            <person name="Nazareth L."/>
            <person name="Reid J."/>
            <person name="Worley K."/>
            <person name="Petrosino J."/>
            <person name="Highlander S."/>
            <person name="Gibbs R."/>
        </authorList>
    </citation>
    <scope>NUCLEOTIDE SEQUENCE [LARGE SCALE GENOMIC DNA]</scope>
    <source>
        <strain evidence="2 3">ATCC 700821</strain>
    </source>
</reference>
<organism evidence="2 3">
    <name type="scientific">Prevotella pallens ATCC 700821</name>
    <dbReference type="NCBI Taxonomy" id="997353"/>
    <lineage>
        <taxon>Bacteria</taxon>
        <taxon>Pseudomonadati</taxon>
        <taxon>Bacteroidota</taxon>
        <taxon>Bacteroidia</taxon>
        <taxon>Bacteroidales</taxon>
        <taxon>Prevotellaceae</taxon>
        <taxon>Prevotella</taxon>
    </lineage>
</organism>
<protein>
    <submittedName>
        <fullName evidence="2">Uncharacterized protein</fullName>
    </submittedName>
</protein>
<sequence>MHYKNHTFKTQQYSYGGAPTILAKCNAHILAQQTRYFCFAKTILCACNALFMGYLETA</sequence>
<keyword evidence="1" id="KW-1133">Transmembrane helix</keyword>
<comment type="caution">
    <text evidence="2">The sequence shown here is derived from an EMBL/GenBank/DDBJ whole genome shotgun (WGS) entry which is preliminary data.</text>
</comment>
<evidence type="ECO:0000256" key="1">
    <source>
        <dbReference type="SAM" id="Phobius"/>
    </source>
</evidence>
<gene>
    <name evidence="2" type="ORF">HMPREF9144_2077</name>
</gene>
<proteinExistence type="predicted"/>
<evidence type="ECO:0000313" key="2">
    <source>
        <dbReference type="EMBL" id="EGQ14833.1"/>
    </source>
</evidence>
<dbReference type="Proteomes" id="UP000004123">
    <property type="component" value="Unassembled WGS sequence"/>
</dbReference>
<name>F9DK85_9BACT</name>
<accession>F9DK85</accession>
<dbReference type="HOGENOM" id="CLU_2975555_0_0_10"/>
<dbReference type="EMBL" id="AFPY01000104">
    <property type="protein sequence ID" value="EGQ14833.1"/>
    <property type="molecule type" value="Genomic_DNA"/>
</dbReference>
<keyword evidence="1" id="KW-0812">Transmembrane</keyword>
<feature type="transmembrane region" description="Helical" evidence="1">
    <location>
        <begin position="36"/>
        <end position="55"/>
    </location>
</feature>
<evidence type="ECO:0000313" key="3">
    <source>
        <dbReference type="Proteomes" id="UP000004123"/>
    </source>
</evidence>